<evidence type="ECO:0000313" key="9">
    <source>
        <dbReference type="Proteomes" id="UP000639274"/>
    </source>
</evidence>
<dbReference type="InterPro" id="IPR036944">
    <property type="entry name" value="PPIase_FKBP_N_sf"/>
</dbReference>
<organism evidence="8 9">
    <name type="scientific">Agrilutibacter solisilvae</name>
    <dbReference type="NCBI Taxonomy" id="2763317"/>
    <lineage>
        <taxon>Bacteria</taxon>
        <taxon>Pseudomonadati</taxon>
        <taxon>Pseudomonadota</taxon>
        <taxon>Gammaproteobacteria</taxon>
        <taxon>Lysobacterales</taxon>
        <taxon>Lysobacteraceae</taxon>
        <taxon>Agrilutibacter</taxon>
    </lineage>
</organism>
<dbReference type="GO" id="GO:0006457">
    <property type="term" value="P:protein folding"/>
    <property type="evidence" value="ECO:0007669"/>
    <property type="project" value="InterPro"/>
</dbReference>
<evidence type="ECO:0000256" key="4">
    <source>
        <dbReference type="ARBA" id="ARBA00023235"/>
    </source>
</evidence>
<evidence type="ECO:0000259" key="7">
    <source>
        <dbReference type="PROSITE" id="PS50059"/>
    </source>
</evidence>
<proteinExistence type="inferred from homology"/>
<dbReference type="PANTHER" id="PTHR43811">
    <property type="entry name" value="FKBP-TYPE PEPTIDYL-PROLYL CIS-TRANS ISOMERASE FKPA"/>
    <property type="match status" value="1"/>
</dbReference>
<keyword evidence="3 5" id="KW-0697">Rotamase</keyword>
<dbReference type="Gene3D" id="1.10.287.460">
    <property type="entry name" value="Peptidyl-prolyl cis-trans isomerase, FKBP-type, N-terminal domain"/>
    <property type="match status" value="1"/>
</dbReference>
<dbReference type="EMBL" id="CP071518">
    <property type="protein sequence ID" value="QSX79086.1"/>
    <property type="molecule type" value="Genomic_DNA"/>
</dbReference>
<sequence length="249" mass="26942">MRRFIVSAVLAASLAGCQPAGKGPDTASAPRVERLDSDRARASYMVGLDLARNLEPIRDEVDLAIVEQAVRDRLAGRPSLLDAQALEHTRTQFSTHLREQREARQRALAADNLRAGDAFLEKNAGKPGVRRTSSGLQYLVLKPGTGAHPKAGDTVRVNYAGTLLDGREFENTWKVDHAAEFPLGQVMPGLREAITLMAVGSRHRVWIPSKLAYAEAGVPGAIEPQSTLVFEIELLEVAQGPAAPEQPGR</sequence>
<dbReference type="InterPro" id="IPR000774">
    <property type="entry name" value="PPIase_FKBP_N"/>
</dbReference>
<feature type="domain" description="PPIase FKBP-type" evidence="7">
    <location>
        <begin position="152"/>
        <end position="238"/>
    </location>
</feature>
<dbReference type="PROSITE" id="PS51257">
    <property type="entry name" value="PROKAR_LIPOPROTEIN"/>
    <property type="match status" value="1"/>
</dbReference>
<gene>
    <name evidence="8" type="ORF">I8J32_004055</name>
</gene>
<evidence type="ECO:0000256" key="5">
    <source>
        <dbReference type="PROSITE-ProRule" id="PRU00277"/>
    </source>
</evidence>
<dbReference type="PANTHER" id="PTHR43811:SF19">
    <property type="entry name" value="39 KDA FK506-BINDING NUCLEAR PROTEIN"/>
    <property type="match status" value="1"/>
</dbReference>
<dbReference type="KEGG" id="lsf:I8J32_004055"/>
<dbReference type="EC" id="5.2.1.8" evidence="6"/>
<evidence type="ECO:0000256" key="1">
    <source>
        <dbReference type="ARBA" id="ARBA00000971"/>
    </source>
</evidence>
<dbReference type="Proteomes" id="UP000639274">
    <property type="component" value="Chromosome"/>
</dbReference>
<dbReference type="Pfam" id="PF01346">
    <property type="entry name" value="FKBP_N"/>
    <property type="match status" value="1"/>
</dbReference>
<dbReference type="InterPro" id="IPR046357">
    <property type="entry name" value="PPIase_dom_sf"/>
</dbReference>
<keyword evidence="4 5" id="KW-0413">Isomerase</keyword>
<dbReference type="PROSITE" id="PS50059">
    <property type="entry name" value="FKBP_PPIASE"/>
    <property type="match status" value="1"/>
</dbReference>
<accession>A0A974Y0C4</accession>
<dbReference type="SUPFAM" id="SSF54534">
    <property type="entry name" value="FKBP-like"/>
    <property type="match status" value="1"/>
</dbReference>
<dbReference type="RefSeq" id="WP_200614956.1">
    <property type="nucleotide sequence ID" value="NZ_CP071518.1"/>
</dbReference>
<reference evidence="8 9" key="1">
    <citation type="submission" date="2021-03" db="EMBL/GenBank/DDBJ databases">
        <title>Lysobacter sp. nov. isolated from soil of gangwondo yeongwol, south Korea.</title>
        <authorList>
            <person name="Kim K.R."/>
            <person name="Kim K.H."/>
            <person name="Jeon C.O."/>
        </authorList>
    </citation>
    <scope>NUCLEOTIDE SEQUENCE [LARGE SCALE GENOMIC DNA]</scope>
    <source>
        <strain evidence="8 9">R19</strain>
    </source>
</reference>
<protein>
    <recommendedName>
        <fullName evidence="6">Peptidyl-prolyl cis-trans isomerase</fullName>
        <ecNumber evidence="6">5.2.1.8</ecNumber>
    </recommendedName>
</protein>
<name>A0A974Y0C4_9GAMM</name>
<evidence type="ECO:0000256" key="6">
    <source>
        <dbReference type="RuleBase" id="RU003915"/>
    </source>
</evidence>
<evidence type="ECO:0000256" key="2">
    <source>
        <dbReference type="ARBA" id="ARBA00006577"/>
    </source>
</evidence>
<keyword evidence="9" id="KW-1185">Reference proteome</keyword>
<dbReference type="Gene3D" id="3.10.50.40">
    <property type="match status" value="1"/>
</dbReference>
<evidence type="ECO:0000313" key="8">
    <source>
        <dbReference type="EMBL" id="QSX79086.1"/>
    </source>
</evidence>
<evidence type="ECO:0000256" key="3">
    <source>
        <dbReference type="ARBA" id="ARBA00023110"/>
    </source>
</evidence>
<comment type="similarity">
    <text evidence="2 6">Belongs to the FKBP-type PPIase family.</text>
</comment>
<dbReference type="InterPro" id="IPR001179">
    <property type="entry name" value="PPIase_FKBP_dom"/>
</dbReference>
<comment type="catalytic activity">
    <reaction evidence="1 5 6">
        <text>[protein]-peptidylproline (omega=180) = [protein]-peptidylproline (omega=0)</text>
        <dbReference type="Rhea" id="RHEA:16237"/>
        <dbReference type="Rhea" id="RHEA-COMP:10747"/>
        <dbReference type="Rhea" id="RHEA-COMP:10748"/>
        <dbReference type="ChEBI" id="CHEBI:83833"/>
        <dbReference type="ChEBI" id="CHEBI:83834"/>
        <dbReference type="EC" id="5.2.1.8"/>
    </reaction>
</comment>
<dbReference type="Pfam" id="PF00254">
    <property type="entry name" value="FKBP_C"/>
    <property type="match status" value="1"/>
</dbReference>
<dbReference type="AlphaFoldDB" id="A0A974Y0C4"/>
<dbReference type="GO" id="GO:0003755">
    <property type="term" value="F:peptidyl-prolyl cis-trans isomerase activity"/>
    <property type="evidence" value="ECO:0007669"/>
    <property type="project" value="UniProtKB-UniRule"/>
</dbReference>